<dbReference type="RefSeq" id="WP_118922563.1">
    <property type="nucleotide sequence ID" value="NZ_QXGH01000009.1"/>
</dbReference>
<evidence type="ECO:0000256" key="1">
    <source>
        <dbReference type="SAM" id="MobiDB-lite"/>
    </source>
</evidence>
<dbReference type="Pfam" id="PF18970">
    <property type="entry name" value="DUF5709"/>
    <property type="match status" value="1"/>
</dbReference>
<evidence type="ECO:0000313" key="3">
    <source>
        <dbReference type="EMBL" id="RHW28888.1"/>
    </source>
</evidence>
<feature type="region of interest" description="Disordered" evidence="1">
    <location>
        <begin position="1"/>
        <end position="134"/>
    </location>
</feature>
<gene>
    <name evidence="3" type="ORF">D0Z08_03335</name>
</gene>
<comment type="caution">
    <text evidence="3">The sequence shown here is derived from an EMBL/GenBank/DDBJ whole genome shotgun (WGS) entry which is preliminary data.</text>
</comment>
<dbReference type="InterPro" id="IPR043763">
    <property type="entry name" value="DUF5709"/>
</dbReference>
<evidence type="ECO:0000313" key="4">
    <source>
        <dbReference type="Proteomes" id="UP000283644"/>
    </source>
</evidence>
<feature type="compositionally biased region" description="Basic and acidic residues" evidence="1">
    <location>
        <begin position="109"/>
        <end position="127"/>
    </location>
</feature>
<dbReference type="EMBL" id="QXGH01000009">
    <property type="protein sequence ID" value="RHW28888.1"/>
    <property type="molecule type" value="Genomic_DNA"/>
</dbReference>
<sequence length="161" mass="17159">MTIDDPNGDLSPDPDTESYGDYSVDDEDQLQPADTLDDPDVEDALDRGYSPPERYSAAQGFGNTPAEEERGETLEQRVAQEEPEPDPYAWIDQGPDAIVDDDVDSGEVGGERAGRLVEPDEGVRGDTEEGMVGTDVGIDGAAASAEEAAVHVVPEEPVEPL</sequence>
<feature type="compositionally biased region" description="Basic and acidic residues" evidence="1">
    <location>
        <begin position="67"/>
        <end position="80"/>
    </location>
</feature>
<dbReference type="Proteomes" id="UP000283644">
    <property type="component" value="Unassembled WGS sequence"/>
</dbReference>
<keyword evidence="4" id="KW-1185">Reference proteome</keyword>
<accession>A0A417Y801</accession>
<reference evidence="3 4" key="1">
    <citation type="submission" date="2018-09" db="EMBL/GenBank/DDBJ databases">
        <title>Genome sequencing of Nocardioides immobilis CCTCC AB 2017083 for comparison to Nocardioides silvaticus.</title>
        <authorList>
            <person name="Li C."/>
            <person name="Wang G."/>
        </authorList>
    </citation>
    <scope>NUCLEOTIDE SEQUENCE [LARGE SCALE GENOMIC DNA]</scope>
    <source>
        <strain evidence="3 4">CCTCC AB 2017083</strain>
    </source>
</reference>
<evidence type="ECO:0000259" key="2">
    <source>
        <dbReference type="Pfam" id="PF18970"/>
    </source>
</evidence>
<feature type="domain" description="DUF5709" evidence="2">
    <location>
        <begin position="107"/>
        <end position="155"/>
    </location>
</feature>
<proteinExistence type="predicted"/>
<feature type="compositionally biased region" description="Acidic residues" evidence="1">
    <location>
        <begin position="12"/>
        <end position="43"/>
    </location>
</feature>
<name>A0A417Y801_9ACTN</name>
<organism evidence="3 4">
    <name type="scientific">Nocardioides immobilis</name>
    <dbReference type="NCBI Taxonomy" id="2049295"/>
    <lineage>
        <taxon>Bacteria</taxon>
        <taxon>Bacillati</taxon>
        <taxon>Actinomycetota</taxon>
        <taxon>Actinomycetes</taxon>
        <taxon>Propionibacteriales</taxon>
        <taxon>Nocardioidaceae</taxon>
        <taxon>Nocardioides</taxon>
    </lineage>
</organism>
<protein>
    <recommendedName>
        <fullName evidence="2">DUF5709 domain-containing protein</fullName>
    </recommendedName>
</protein>
<dbReference type="AlphaFoldDB" id="A0A417Y801"/>
<dbReference type="OrthoDB" id="3212066at2"/>